<dbReference type="InterPro" id="IPR003489">
    <property type="entry name" value="RHF/RaiA"/>
</dbReference>
<dbReference type="SUPFAM" id="SSF69754">
    <property type="entry name" value="Ribosome binding protein Y (YfiA homologue)"/>
    <property type="match status" value="1"/>
</dbReference>
<dbReference type="SUPFAM" id="SSF50249">
    <property type="entry name" value="Nucleic acid-binding proteins"/>
    <property type="match status" value="1"/>
</dbReference>
<gene>
    <name evidence="1" type="ORF">HLH28_03420</name>
</gene>
<sequence length="189" mass="20480">MIVPLQITFKGLEPSPALEARIRARATRLDRFEDDIVGCHVTIAAPHRHHHQGYLYTACIEISAPGGRIVVSHDNPRDPAHADPYVTVRDAFDAAIRQLEDHVRTRGDRAAPHPSPLPHGQVTRLDEAAGSGVIATDDGQDVTFDRNSVVGHAFDRLRVGSKVRLAAAGDSDGLRASTVYLLDTPYSAA</sequence>
<dbReference type="EMBL" id="JABEQM010000002">
    <property type="protein sequence ID" value="MBB2200639.1"/>
    <property type="molecule type" value="Genomic_DNA"/>
</dbReference>
<protein>
    <submittedName>
        <fullName evidence="1">HPF/RaiA family ribosome-associated protein</fullName>
    </submittedName>
</protein>
<reference evidence="1 2" key="1">
    <citation type="submission" date="2020-04" db="EMBL/GenBank/DDBJ databases">
        <title>Description of novel Gluconacetobacter.</title>
        <authorList>
            <person name="Sombolestani A."/>
        </authorList>
    </citation>
    <scope>NUCLEOTIDE SEQUENCE [LARGE SCALE GENOMIC DNA]</scope>
    <source>
        <strain evidence="1 2">LMG 27802</strain>
    </source>
</reference>
<dbReference type="InterPro" id="IPR036567">
    <property type="entry name" value="RHF-like"/>
</dbReference>
<keyword evidence="2" id="KW-1185">Reference proteome</keyword>
<comment type="caution">
    <text evidence="1">The sequence shown here is derived from an EMBL/GenBank/DDBJ whole genome shotgun (WGS) entry which is preliminary data.</text>
</comment>
<evidence type="ECO:0000313" key="2">
    <source>
        <dbReference type="Proteomes" id="UP000578030"/>
    </source>
</evidence>
<dbReference type="Gene3D" id="2.40.50.140">
    <property type="entry name" value="Nucleic acid-binding proteins"/>
    <property type="match status" value="1"/>
</dbReference>
<name>A0A7W4K592_9PROT</name>
<dbReference type="AlphaFoldDB" id="A0A7W4K592"/>
<dbReference type="Gene3D" id="3.30.160.100">
    <property type="entry name" value="Ribosome hibernation promotion factor-like"/>
    <property type="match status" value="1"/>
</dbReference>
<accession>A0A7W4K592</accession>
<dbReference type="Pfam" id="PF02482">
    <property type="entry name" value="Ribosomal_S30AE"/>
    <property type="match status" value="1"/>
</dbReference>
<dbReference type="RefSeq" id="WP_182954465.1">
    <property type="nucleotide sequence ID" value="NZ_JABEQM010000002.1"/>
</dbReference>
<organism evidence="1 2">
    <name type="scientific">Gluconacetobacter tumulisoli</name>
    <dbReference type="NCBI Taxonomy" id="1286189"/>
    <lineage>
        <taxon>Bacteria</taxon>
        <taxon>Pseudomonadati</taxon>
        <taxon>Pseudomonadota</taxon>
        <taxon>Alphaproteobacteria</taxon>
        <taxon>Acetobacterales</taxon>
        <taxon>Acetobacteraceae</taxon>
        <taxon>Gluconacetobacter</taxon>
    </lineage>
</organism>
<dbReference type="InterPro" id="IPR012340">
    <property type="entry name" value="NA-bd_OB-fold"/>
</dbReference>
<proteinExistence type="predicted"/>
<dbReference type="Proteomes" id="UP000578030">
    <property type="component" value="Unassembled WGS sequence"/>
</dbReference>
<evidence type="ECO:0000313" key="1">
    <source>
        <dbReference type="EMBL" id="MBB2200639.1"/>
    </source>
</evidence>